<evidence type="ECO:0000259" key="24">
    <source>
        <dbReference type="Pfam" id="PF17852"/>
    </source>
</evidence>
<evidence type="ECO:0000256" key="12">
    <source>
        <dbReference type="ARBA" id="ARBA00023069"/>
    </source>
</evidence>
<evidence type="ECO:0000256" key="5">
    <source>
        <dbReference type="ARBA" id="ARBA00022701"/>
    </source>
</evidence>
<dbReference type="Pfam" id="PF08393">
    <property type="entry name" value="DHC_N2"/>
    <property type="match status" value="1"/>
</dbReference>
<protein>
    <recommendedName>
        <fullName evidence="29">Dynein heavy chain 3, axonemal</fullName>
    </recommendedName>
</protein>
<dbReference type="Gene3D" id="6.10.140.1060">
    <property type="match status" value="1"/>
</dbReference>
<dbReference type="Pfam" id="PF03028">
    <property type="entry name" value="Dynein_heavy"/>
    <property type="match status" value="1"/>
</dbReference>
<evidence type="ECO:0000256" key="3">
    <source>
        <dbReference type="ARBA" id="ARBA00008887"/>
    </source>
</evidence>
<dbReference type="GeneTree" id="ENSGT00940000154959"/>
<dbReference type="Gene3D" id="1.10.8.720">
    <property type="entry name" value="Region D6 of dynein motor"/>
    <property type="match status" value="1"/>
</dbReference>
<evidence type="ECO:0000259" key="22">
    <source>
        <dbReference type="Pfam" id="PF12780"/>
    </source>
</evidence>
<feature type="transmembrane region" description="Helical" evidence="17">
    <location>
        <begin position="756"/>
        <end position="780"/>
    </location>
</feature>
<dbReference type="InterPro" id="IPR035706">
    <property type="entry name" value="AAA_9"/>
</dbReference>
<dbReference type="Gene3D" id="1.20.920.20">
    <property type="match status" value="1"/>
</dbReference>
<dbReference type="Pfam" id="PF18199">
    <property type="entry name" value="Dynein_C"/>
    <property type="match status" value="1"/>
</dbReference>
<keyword evidence="10" id="KW-0243">Dynein</keyword>
<keyword evidence="6" id="KW-0677">Repeat</keyword>
<dbReference type="Gene3D" id="3.40.50.300">
    <property type="entry name" value="P-loop containing nucleotide triphosphate hydrolases"/>
    <property type="match status" value="6"/>
</dbReference>
<dbReference type="FunFam" id="3.40.50.300:FF:001328">
    <property type="entry name" value="Dynein heavy chain 6, axonemal"/>
    <property type="match status" value="1"/>
</dbReference>
<evidence type="ECO:0000256" key="17">
    <source>
        <dbReference type="SAM" id="Phobius"/>
    </source>
</evidence>
<dbReference type="InterPro" id="IPR043160">
    <property type="entry name" value="Dynein_C_barrel"/>
</dbReference>
<evidence type="ECO:0000256" key="13">
    <source>
        <dbReference type="ARBA" id="ARBA00023175"/>
    </source>
</evidence>
<dbReference type="Pfam" id="PF12781">
    <property type="entry name" value="AAA_9"/>
    <property type="match status" value="1"/>
</dbReference>
<dbReference type="InterPro" id="IPR024743">
    <property type="entry name" value="Dynein_HC_stalk"/>
</dbReference>
<feature type="domain" description="Dynein heavy chain linker" evidence="19">
    <location>
        <begin position="3"/>
        <end position="144"/>
    </location>
</feature>
<dbReference type="InterPro" id="IPR035699">
    <property type="entry name" value="AAA_6"/>
</dbReference>
<dbReference type="Gene3D" id="1.10.8.1220">
    <property type="match status" value="1"/>
</dbReference>
<feature type="domain" description="Dynein heavy chain hydrolytic ATP-binding dynein motor region" evidence="20">
    <location>
        <begin position="304"/>
        <end position="497"/>
    </location>
</feature>
<name>H2YSE3_CIOSA</name>
<evidence type="ECO:0000256" key="16">
    <source>
        <dbReference type="SAM" id="Coils"/>
    </source>
</evidence>
<dbReference type="FunFam" id="1.20.1270.280:FF:000001">
    <property type="entry name" value="dynein heavy chain 7, axonemal"/>
    <property type="match status" value="1"/>
</dbReference>
<dbReference type="Pfam" id="PF12780">
    <property type="entry name" value="AAA_8"/>
    <property type="match status" value="1"/>
</dbReference>
<dbReference type="Gene3D" id="1.20.58.1120">
    <property type="match status" value="1"/>
</dbReference>
<dbReference type="FunFam" id="3.40.50.300:FF:000044">
    <property type="entry name" value="Dynein heavy chain 5, axonemal"/>
    <property type="match status" value="1"/>
</dbReference>
<dbReference type="PANTHER" id="PTHR22878:SF72">
    <property type="entry name" value="DYNEIN HEAVY CHAIN 3, AXONEMAL"/>
    <property type="match status" value="1"/>
</dbReference>
<reference evidence="27" key="3">
    <citation type="submission" date="2025-09" db="UniProtKB">
        <authorList>
            <consortium name="Ensembl"/>
        </authorList>
    </citation>
    <scope>IDENTIFICATION</scope>
</reference>
<dbReference type="FunFam" id="3.40.50.300:FF:002141">
    <property type="entry name" value="Dynein heavy chain"/>
    <property type="match status" value="1"/>
</dbReference>
<evidence type="ECO:0000256" key="1">
    <source>
        <dbReference type="ARBA" id="ARBA00004230"/>
    </source>
</evidence>
<dbReference type="FunFam" id="3.40.50.300:FF:000223">
    <property type="entry name" value="Dynein heavy chain 3, axonemal"/>
    <property type="match status" value="1"/>
</dbReference>
<dbReference type="InterPro" id="IPR042219">
    <property type="entry name" value="AAA_lid_11_sf"/>
</dbReference>
<reference evidence="27" key="2">
    <citation type="submission" date="2025-08" db="UniProtKB">
        <authorList>
            <consortium name="Ensembl"/>
        </authorList>
    </citation>
    <scope>IDENTIFICATION</scope>
</reference>
<keyword evidence="4" id="KW-0963">Cytoplasm</keyword>
<evidence type="ECO:0000259" key="26">
    <source>
        <dbReference type="Pfam" id="PF18199"/>
    </source>
</evidence>
<keyword evidence="17" id="KW-0812">Transmembrane</keyword>
<dbReference type="Pfam" id="PF18198">
    <property type="entry name" value="AAA_lid_11"/>
    <property type="match status" value="1"/>
</dbReference>
<keyword evidence="28" id="KW-1185">Reference proteome</keyword>
<evidence type="ECO:0000313" key="27">
    <source>
        <dbReference type="Ensembl" id="ENSCSAVP00000008253.1"/>
    </source>
</evidence>
<dbReference type="GO" id="GO:0005858">
    <property type="term" value="C:axonemal dynein complex"/>
    <property type="evidence" value="ECO:0007669"/>
    <property type="project" value="UniProtKB-ARBA"/>
</dbReference>
<feature type="domain" description="Dynein heavy chain hydrolytic ATP-binding dynein motor region" evidence="20">
    <location>
        <begin position="501"/>
        <end position="535"/>
    </location>
</feature>
<dbReference type="FunFam" id="1.10.8.720:FF:000001">
    <property type="entry name" value="dynein heavy chain 7, axonemal"/>
    <property type="match status" value="1"/>
</dbReference>
<evidence type="ECO:0000256" key="6">
    <source>
        <dbReference type="ARBA" id="ARBA00022737"/>
    </source>
</evidence>
<evidence type="ECO:0008006" key="29">
    <source>
        <dbReference type="Google" id="ProtNLM"/>
    </source>
</evidence>
<evidence type="ECO:0000259" key="21">
    <source>
        <dbReference type="Pfam" id="PF12777"/>
    </source>
</evidence>
<sequence>RINMPLINALCNPGIKDRHWELMSERVGFDMTPGPTTPLSEVLKMKLEKHLDDLTLISNQARKEYALEKALKKMKQDWATMDFGLVPYRDSNLKILSAVDDIQMLLDDHVVKTHTMKGSPFIEPFVEEIEAWENTLEENVELIQVITPSDAGGLVEKWLFEVEQDMKISIRESMSRSVDAYPEMPFKQWCLQWPGQVVLATSIIYWTAEVTQAIKEKGGLTKYLGICSSHIDDIIQLVRGKLSKMDRVTLGALVTIDVHARDVVAKLGEDSVSDVRDFQWISQMRYYWENSAVMVRMISTTVPYDYEYLGNSGRLVITPLTERCYRTLMGALQLNLGGAPEGPAGTGKTETCKDLAKAVAKQCVVFNCSDGLDYKAMGKFFKGLAQSGAWACFDEFNRIDLEVLSVVAQQIQTIQRAVADQVTVFVFEGTEISLDPSCTIFITMNPGYAGRAELPDNLKVLFRTVAMMIPDYALIAEISLYSMGFVAARTLAAKITGIIFLQPNPWFIEKVFQLHEMMKVRHGFMVVGRALSGKTSAYRVLIAALGEVSVLDEVGEYPVHVKIINPKAVTMAQLYGSFDPVSHEWSDGILANTFRGHANSTDDNRKWLVFDGPVDAVWVENLNTVLDDNKKLCLMSGEIIAMNAKQNMMFEVENLEQASPATVSRCGMIYMDPDELGSTSLVTSWLTTSLPDFLTKQQKDNVRMLFNWLVPPCVHFVLKSCHHILRLSSMHMTANLLKLYSCLLTELRYFMEVILVYFYICFLGNMVIAHFFFAIVWSVAACVDGNSRERFNDFFRDLLDTDGGKVGFPRPRELRIPRNLLIPKRGSIFDYVYIKQNYGSWHRWDNLTQNPELTDSTQLSNVIIQTVDTYRQTYFLKKFISRNEQLLFVGPTGTGKSAITNSHLRSLSKKQYTVNNVNFSAQTSASQTQDMIFSKLDRFVYRVFYDRLVDDEDRDTFFGIVKIATTMHFKEKMNNIFQHLVLHKSGRKDIVDTHIRSVFFGDYMSPKVDEGASERFYDEVTDMNGLKTTIERYLDDYNTMSKAPMDLVMFQFAIEHISRISRILKQPNGHALLVGIGGSGRQSSARIAAFMADYELFQVNVTKSYSVSDWRNDLKRVLRRTGEDLAPTVFLFGDYQIKDESFLEDINLLLNTGDIPNIFENEERLEIIDKMQGLAQADGDERVEITPLNMYTKFIERVNRCLHVVLAFSPVGDDFRTRLRNFPSLINCCTIDWFQAWPDDALEMVANHFLDEVEMSQSMRQAAVKMCKYFHQDVRLLSDKYFDSLRRRTFITPTSYLELIKTFKRLLQKKRLELLTLKNRYVTGLEKLEFAESQINVMQQELTALQPRLEESSLEVEALVADISAESAEVELVKKLVEADEAVAANAADDAQQIKQECEEKLAVAMPAMNAAIAALDTLRQQDIALVKTMQNPPAGVKITTEAICILKGIKPDRKTDGSGRAIDDYWPAAKKMLGDMKFLDSLRDYDKENIPNAIMRKIRERFIGDPNFRPELIRNVSSACEGLCSWVLAIEVYDRVAKVIAPKRKSLLLAEDDLERLMSLLQVKRKELEEITNKLQLLNDNLKEKLDEKKRLEDNIELTKVKLIRAEKLISGLGGEKERWTEMTHSLHNTYHNIVGDVLLSSAVVAYLPPFTPLYRQDTIKNWWVECKNRDIPVSEDFSLSNTLGDPVQIMEWQLAGLPKDNSSVDNAIIVNNANRWPLMVDPQGQACKWIKNMERKNNLHVCKLTDADYLRTLENCLQFGNPILIENISEHIDPILDPILLHQTFKQSGMEYVKLGENTVQYSHDFKLYITTRMRNPHYLPEVSVKVTLINFMITPIALEDQLLRLVAAKERPELEEKKSELILEGANNRRLLKNIEDKILEVLSREGNILEDETAIRILSESRQLSEEISTKQEITSKTEVELDSTRNGYKPVAIHSSILFFVISELANIDPMYQYSLWWFINLYVQSIEQSEKSLDLDQRILNLKQHFTQLIFRNVCRSLFEKDKLLFSFLLCIGIMKGRGEVDDTHWRFLLTGGVALDNPFPNPAYDWLPDKSWAEIVRCNELPTFTGLMRHFRINSTAWKAIYDSSVPHTETLPEPWDGRLGPLEKLVVVRCIRPDKVVPAVQDFIVSKMGAMYIEPPTFDLHSSYQDSDSSTPLIFILSPGADPMASLIKFAEENGNTTRDEFRLWLTSYPSPDFPVPVLQNSVKMTNEPPKGLRANLLRSYISDPISDPIFFSGMEEMQKNMTWKRILFSLCFFHALVQERRKFGPLGWNIPYGFNESDLRISVRQTQMFLKDYEEVPLVALKYLIGECNYGGRVTDERDRRLLQSLLSTFMCSEVFNDSDYKFSSIDLYFAPSYQEYDKFLHFIRSLPINTHPEVFGFHENADISKDQQETQQMFDGILSTLPRQSASFDGRLSQTIVQDLASDILSKLPDMFNVEEIQNKYPIDYSESMNTVLNQELIRFNQLTMVVKSSLKDLKRALRGLVLLSAELEDVLDNMLVGKVPNLWGSKSYPSLKPLGSYVADLIARLEFFRSWVSNGKPITFWISGFFFTQSFLTGTMQNYSRRHQIPIDQLDFRFHVKSEGNIKTRPVCGEYIHGLYMEGARW</sequence>
<dbReference type="Pfam" id="PF12774">
    <property type="entry name" value="AAA_6"/>
    <property type="match status" value="2"/>
</dbReference>
<dbReference type="SUPFAM" id="SSF52540">
    <property type="entry name" value="P-loop containing nucleoside triphosphate hydrolases"/>
    <property type="match status" value="4"/>
</dbReference>
<dbReference type="GO" id="GO:0005524">
    <property type="term" value="F:ATP binding"/>
    <property type="evidence" value="ECO:0007669"/>
    <property type="project" value="UniProtKB-KW"/>
</dbReference>
<evidence type="ECO:0000256" key="8">
    <source>
        <dbReference type="ARBA" id="ARBA00022840"/>
    </source>
</evidence>
<keyword evidence="9" id="KW-0282">Flagellum</keyword>
<feature type="domain" description="Dynein heavy chain AAA module D4" evidence="22">
    <location>
        <begin position="1045"/>
        <end position="1306"/>
    </location>
</feature>
<dbReference type="FunFam" id="1.20.58.1120:FF:000005">
    <property type="entry name" value="Dynein, axonemal, heavy chain 12"/>
    <property type="match status" value="1"/>
</dbReference>
<keyword evidence="7" id="KW-0547">Nucleotide-binding</keyword>
<feature type="coiled-coil region" evidence="16">
    <location>
        <begin position="1552"/>
        <end position="1610"/>
    </location>
</feature>
<dbReference type="GO" id="GO:0007018">
    <property type="term" value="P:microtubule-based movement"/>
    <property type="evidence" value="ECO:0007669"/>
    <property type="project" value="InterPro"/>
</dbReference>
<organism evidence="27 28">
    <name type="scientific">Ciona savignyi</name>
    <name type="common">Pacific transparent sea squirt</name>
    <dbReference type="NCBI Taxonomy" id="51511"/>
    <lineage>
        <taxon>Eukaryota</taxon>
        <taxon>Metazoa</taxon>
        <taxon>Chordata</taxon>
        <taxon>Tunicata</taxon>
        <taxon>Ascidiacea</taxon>
        <taxon>Phlebobranchia</taxon>
        <taxon>Cionidae</taxon>
        <taxon>Ciona</taxon>
    </lineage>
</organism>
<dbReference type="InterPro" id="IPR041228">
    <property type="entry name" value="Dynein_C"/>
</dbReference>
<dbReference type="FunFam" id="1.10.8.1220:FF:000001">
    <property type="entry name" value="Dynein axonemal heavy chain 5"/>
    <property type="match status" value="1"/>
</dbReference>
<dbReference type="FunFam" id="1.10.287.2620:FF:000002">
    <property type="entry name" value="Dynein heavy chain 2, axonemal"/>
    <property type="match status" value="1"/>
</dbReference>
<dbReference type="InterPro" id="IPR024317">
    <property type="entry name" value="Dynein_heavy_chain_D4_dom"/>
</dbReference>
<dbReference type="Gene3D" id="3.10.490.20">
    <property type="match status" value="1"/>
</dbReference>
<feature type="domain" description="Dynein heavy chain region D6 P-loop" evidence="18">
    <location>
        <begin position="2185"/>
        <end position="2214"/>
    </location>
</feature>
<evidence type="ECO:0000259" key="23">
    <source>
        <dbReference type="Pfam" id="PF12781"/>
    </source>
</evidence>
<dbReference type="Gene3D" id="1.20.140.100">
    <property type="entry name" value="Dynein heavy chain, N-terminal domain 2"/>
    <property type="match status" value="1"/>
</dbReference>
<evidence type="ECO:0000256" key="9">
    <source>
        <dbReference type="ARBA" id="ARBA00022846"/>
    </source>
</evidence>
<feature type="domain" description="Dynein heavy chain AAA 5 extension" evidence="24">
    <location>
        <begin position="703"/>
        <end position="845"/>
    </location>
</feature>
<keyword evidence="11 16" id="KW-0175">Coiled coil</keyword>
<dbReference type="GO" id="GO:0045505">
    <property type="term" value="F:dynein intermediate chain binding"/>
    <property type="evidence" value="ECO:0007669"/>
    <property type="project" value="InterPro"/>
</dbReference>
<evidence type="ECO:0000259" key="25">
    <source>
        <dbReference type="Pfam" id="PF18198"/>
    </source>
</evidence>
<dbReference type="Pfam" id="PF12777">
    <property type="entry name" value="MT"/>
    <property type="match status" value="1"/>
</dbReference>
<dbReference type="Gene3D" id="1.20.1270.280">
    <property type="match status" value="1"/>
</dbReference>
<keyword evidence="15" id="KW-0966">Cell projection</keyword>
<dbReference type="Gene3D" id="1.10.472.130">
    <property type="match status" value="1"/>
</dbReference>
<dbReference type="InterPro" id="IPR026983">
    <property type="entry name" value="DHC"/>
</dbReference>
<dbReference type="Pfam" id="PF12775">
    <property type="entry name" value="AAA_7"/>
    <property type="match status" value="1"/>
</dbReference>
<evidence type="ECO:0000256" key="7">
    <source>
        <dbReference type="ARBA" id="ARBA00022741"/>
    </source>
</evidence>
<dbReference type="InterPro" id="IPR013602">
    <property type="entry name" value="Dynein_heavy_linker"/>
</dbReference>
<feature type="domain" description="Dynein heavy chain C-terminal" evidence="26">
    <location>
        <begin position="2397"/>
        <end position="2613"/>
    </location>
</feature>
<dbReference type="Gene3D" id="1.10.287.2620">
    <property type="match status" value="1"/>
</dbReference>
<dbReference type="FunFam" id="1.20.920.30:FF:000002">
    <property type="entry name" value="Dynein axonemal heavy chain 3"/>
    <property type="match status" value="1"/>
</dbReference>
<evidence type="ECO:0000259" key="20">
    <source>
        <dbReference type="Pfam" id="PF12774"/>
    </source>
</evidence>
<keyword evidence="12" id="KW-0969">Cilium</keyword>
<comment type="subcellular location">
    <subcellularLocation>
        <location evidence="1">Cell projection</location>
        <location evidence="1">Cilium</location>
        <location evidence="1">Flagellum</location>
    </subcellularLocation>
    <subcellularLocation>
        <location evidence="2">Cytoplasm</location>
        <location evidence="2">Cytoskeleton</location>
        <location evidence="2">Cilium axoneme</location>
    </subcellularLocation>
</comment>
<feature type="domain" description="Dynein heavy chain coiled coil stalk" evidence="21">
    <location>
        <begin position="1320"/>
        <end position="1666"/>
    </location>
</feature>
<dbReference type="Proteomes" id="UP000007875">
    <property type="component" value="Unassembled WGS sequence"/>
</dbReference>
<dbReference type="GO" id="GO:0005874">
    <property type="term" value="C:microtubule"/>
    <property type="evidence" value="ECO:0007669"/>
    <property type="project" value="UniProtKB-KW"/>
</dbReference>
<evidence type="ECO:0000256" key="15">
    <source>
        <dbReference type="ARBA" id="ARBA00023273"/>
    </source>
</evidence>
<dbReference type="Ensembl" id="ENSCSAVT00000008361.1">
    <property type="protein sequence ID" value="ENSCSAVP00000008253.1"/>
    <property type="gene ID" value="ENSCSAVG00000004914.1"/>
</dbReference>
<evidence type="ECO:0000259" key="19">
    <source>
        <dbReference type="Pfam" id="PF08393"/>
    </source>
</evidence>
<reference evidence="28" key="1">
    <citation type="submission" date="2003-08" db="EMBL/GenBank/DDBJ databases">
        <authorList>
            <person name="Birren B."/>
            <person name="Nusbaum C."/>
            <person name="Abebe A."/>
            <person name="Abouelleil A."/>
            <person name="Adekoya E."/>
            <person name="Ait-zahra M."/>
            <person name="Allen N."/>
            <person name="Allen T."/>
            <person name="An P."/>
            <person name="Anderson M."/>
            <person name="Anderson S."/>
            <person name="Arachchi H."/>
            <person name="Armbruster J."/>
            <person name="Bachantsang P."/>
            <person name="Baldwin J."/>
            <person name="Barry A."/>
            <person name="Bayul T."/>
            <person name="Blitshsteyn B."/>
            <person name="Bloom T."/>
            <person name="Blye J."/>
            <person name="Boguslavskiy L."/>
            <person name="Borowsky M."/>
            <person name="Boukhgalter B."/>
            <person name="Brunache A."/>
            <person name="Butler J."/>
            <person name="Calixte N."/>
            <person name="Calvo S."/>
            <person name="Camarata J."/>
            <person name="Campo K."/>
            <person name="Chang J."/>
            <person name="Cheshatsang Y."/>
            <person name="Citroen M."/>
            <person name="Collymore A."/>
            <person name="Considine T."/>
            <person name="Cook A."/>
            <person name="Cooke P."/>
            <person name="Corum B."/>
            <person name="Cuomo C."/>
            <person name="David R."/>
            <person name="Dawoe T."/>
            <person name="Degray S."/>
            <person name="Dodge S."/>
            <person name="Dooley K."/>
            <person name="Dorje P."/>
            <person name="Dorjee K."/>
            <person name="Dorris L."/>
            <person name="Duffey N."/>
            <person name="Dupes A."/>
            <person name="Elkins T."/>
            <person name="Engels R."/>
            <person name="Erickson J."/>
            <person name="Farina A."/>
            <person name="Faro S."/>
            <person name="Ferreira P."/>
            <person name="Fischer H."/>
            <person name="Fitzgerald M."/>
            <person name="Foley K."/>
            <person name="Gage D."/>
            <person name="Galagan J."/>
            <person name="Gearin G."/>
            <person name="Gnerre S."/>
            <person name="Gnirke A."/>
            <person name="Goyette A."/>
            <person name="Graham J."/>
            <person name="Grandbois E."/>
            <person name="Gyaltsen K."/>
            <person name="Hafez N."/>
            <person name="Hagopian D."/>
            <person name="Hagos B."/>
            <person name="Hall J."/>
            <person name="Hatcher B."/>
            <person name="Heller A."/>
            <person name="Higgins H."/>
            <person name="Honan T."/>
            <person name="Horn A."/>
            <person name="Houde N."/>
            <person name="Hughes L."/>
            <person name="Hulme W."/>
            <person name="Husby E."/>
            <person name="Iliev I."/>
            <person name="Jaffe D."/>
            <person name="Jones C."/>
            <person name="Kamal M."/>
            <person name="Kamat A."/>
            <person name="Kamvysselis M."/>
            <person name="Karlsson E."/>
            <person name="Kells C."/>
            <person name="Kieu A."/>
            <person name="Kisner P."/>
            <person name="Kodira C."/>
            <person name="Kulbokas E."/>
            <person name="Labutti K."/>
            <person name="Lama D."/>
            <person name="Landers T."/>
            <person name="Leger J."/>
            <person name="Levine S."/>
            <person name="Lewis D."/>
            <person name="Lewis T."/>
            <person name="Lindblad-toh K."/>
            <person name="Liu X."/>
            <person name="Lokyitsang T."/>
            <person name="Lokyitsang Y."/>
            <person name="Lucien O."/>
            <person name="Lui A."/>
            <person name="Ma L.J."/>
            <person name="Mabbitt R."/>
            <person name="Macdonald J."/>
            <person name="Maclean C."/>
            <person name="Major J."/>
            <person name="Manning J."/>
            <person name="Marabella R."/>
            <person name="Maru K."/>
            <person name="Matthews C."/>
            <person name="Mauceli E."/>
            <person name="Mccarthy M."/>
            <person name="Mcdonough S."/>
            <person name="Mcghee T."/>
            <person name="Meldrim J."/>
            <person name="Meneus L."/>
            <person name="Mesirov J."/>
            <person name="Mihalev A."/>
            <person name="Mihova T."/>
            <person name="Mikkelsen T."/>
            <person name="Mlenga V."/>
            <person name="Moru K."/>
            <person name="Mozes J."/>
            <person name="Mulrain L."/>
            <person name="Munson G."/>
            <person name="Naylor J."/>
            <person name="Newes C."/>
            <person name="Nguyen C."/>
            <person name="Nguyen N."/>
            <person name="Nguyen T."/>
            <person name="Nicol R."/>
            <person name="Nielsen C."/>
            <person name="Nizzari M."/>
            <person name="Norbu C."/>
            <person name="Norbu N."/>
            <person name="O'donnell P."/>
            <person name="Okoawo O."/>
            <person name="O'leary S."/>
            <person name="Omotosho B."/>
            <person name="O'neill K."/>
            <person name="Osman S."/>
            <person name="Parker S."/>
            <person name="Perrin D."/>
            <person name="Phunkhang P."/>
            <person name="Piqani B."/>
            <person name="Purcell S."/>
            <person name="Rachupka T."/>
            <person name="Ramasamy U."/>
            <person name="Rameau R."/>
            <person name="Ray V."/>
            <person name="Raymond C."/>
            <person name="Retta R."/>
            <person name="Richardson S."/>
            <person name="Rise C."/>
            <person name="Rodriguez J."/>
            <person name="Rogers J."/>
            <person name="Rogov P."/>
            <person name="Rutman M."/>
            <person name="Schupbach R."/>
            <person name="Seaman C."/>
            <person name="Settipalli S."/>
            <person name="Sharpe T."/>
            <person name="Sheridan J."/>
            <person name="Sherpa N."/>
            <person name="Shi J."/>
            <person name="Smirnov S."/>
            <person name="Smith C."/>
            <person name="Sougnez C."/>
            <person name="Spencer B."/>
            <person name="Stalker J."/>
            <person name="Stange-thomann N."/>
            <person name="Stavropoulos S."/>
            <person name="Stetson K."/>
            <person name="Stone C."/>
            <person name="Stone S."/>
            <person name="Stubbs M."/>
            <person name="Talamas J."/>
            <person name="Tchuinga P."/>
            <person name="Tenzing P."/>
            <person name="Tesfaye S."/>
            <person name="Theodore J."/>
            <person name="Thoulutsang Y."/>
            <person name="Topham K."/>
            <person name="Towey S."/>
            <person name="Tsamla T."/>
            <person name="Tsomo N."/>
            <person name="Vallee D."/>
            <person name="Vassiliev H."/>
            <person name="Venkataraman V."/>
            <person name="Vinson J."/>
            <person name="Vo A."/>
            <person name="Wade C."/>
            <person name="Wang S."/>
            <person name="Wangchuk T."/>
            <person name="Wangdi T."/>
            <person name="Whittaker C."/>
            <person name="Wilkinson J."/>
            <person name="Wu Y."/>
            <person name="Wyman D."/>
            <person name="Yadav S."/>
            <person name="Yang S."/>
            <person name="Yang X."/>
            <person name="Yeager S."/>
            <person name="Yee E."/>
            <person name="Young G."/>
            <person name="Zainoun J."/>
            <person name="Zembeck L."/>
            <person name="Zimmer A."/>
            <person name="Zody M."/>
            <person name="Lander E."/>
        </authorList>
    </citation>
    <scope>NUCLEOTIDE SEQUENCE [LARGE SCALE GENOMIC DNA]</scope>
</reference>
<dbReference type="FunFam" id="1.20.920.20:FF:000006">
    <property type="entry name" value="Dynein, axonemal, heavy chain 6"/>
    <property type="match status" value="1"/>
</dbReference>
<evidence type="ECO:0000256" key="4">
    <source>
        <dbReference type="ARBA" id="ARBA00022490"/>
    </source>
</evidence>
<evidence type="ECO:0000256" key="14">
    <source>
        <dbReference type="ARBA" id="ARBA00023212"/>
    </source>
</evidence>
<keyword evidence="8" id="KW-0067">ATP-binding</keyword>
<dbReference type="GO" id="GO:0031514">
    <property type="term" value="C:motile cilium"/>
    <property type="evidence" value="ECO:0007669"/>
    <property type="project" value="UniProtKB-SubCell"/>
</dbReference>
<dbReference type="GO" id="GO:0008569">
    <property type="term" value="F:minus-end-directed microtubule motor activity"/>
    <property type="evidence" value="ECO:0007669"/>
    <property type="project" value="InterPro"/>
</dbReference>
<keyword evidence="13" id="KW-0505">Motor protein</keyword>
<evidence type="ECO:0000256" key="11">
    <source>
        <dbReference type="ARBA" id="ARBA00023054"/>
    </source>
</evidence>
<dbReference type="Gene3D" id="1.20.920.30">
    <property type="match status" value="1"/>
</dbReference>
<dbReference type="Pfam" id="PF17852">
    <property type="entry name" value="Dynein_AAA_lid"/>
    <property type="match status" value="1"/>
</dbReference>
<feature type="domain" description="Dynein heavy chain ATP-binding dynein motor region" evidence="23">
    <location>
        <begin position="1693"/>
        <end position="1912"/>
    </location>
</feature>
<keyword evidence="17" id="KW-1133">Transmembrane helix</keyword>
<dbReference type="GO" id="GO:0051959">
    <property type="term" value="F:dynein light intermediate chain binding"/>
    <property type="evidence" value="ECO:0007669"/>
    <property type="project" value="InterPro"/>
</dbReference>
<feature type="domain" description="Dynein heavy chain AAA lid" evidence="25">
    <location>
        <begin position="2252"/>
        <end position="2391"/>
    </location>
</feature>
<dbReference type="InterPro" id="IPR041658">
    <property type="entry name" value="AAA_lid_11"/>
</dbReference>
<dbReference type="PANTHER" id="PTHR22878">
    <property type="entry name" value="DYNEIN HEAVY CHAIN 6, AXONEMAL-LIKE-RELATED"/>
    <property type="match status" value="1"/>
</dbReference>
<keyword evidence="5" id="KW-0493">Microtubule</keyword>
<keyword evidence="14" id="KW-0206">Cytoskeleton</keyword>
<accession>H2YSE3</accession>
<comment type="similarity">
    <text evidence="3">Belongs to the dynein heavy chain family.</text>
</comment>
<dbReference type="InterPro" id="IPR041466">
    <property type="entry name" value="Dynein_AAA5_ext"/>
</dbReference>
<proteinExistence type="inferred from homology"/>
<keyword evidence="17" id="KW-0472">Membrane</keyword>
<dbReference type="InterPro" id="IPR042222">
    <property type="entry name" value="Dynein_2_N"/>
</dbReference>
<evidence type="ECO:0000256" key="10">
    <source>
        <dbReference type="ARBA" id="ARBA00023017"/>
    </source>
</evidence>
<evidence type="ECO:0000313" key="28">
    <source>
        <dbReference type="Proteomes" id="UP000007875"/>
    </source>
</evidence>
<dbReference type="InterPro" id="IPR027417">
    <property type="entry name" value="P-loop_NTPase"/>
</dbReference>
<evidence type="ECO:0000256" key="2">
    <source>
        <dbReference type="ARBA" id="ARBA00004430"/>
    </source>
</evidence>
<evidence type="ECO:0000259" key="18">
    <source>
        <dbReference type="Pfam" id="PF03028"/>
    </source>
</evidence>
<dbReference type="InterPro" id="IPR004273">
    <property type="entry name" value="Dynein_heavy_D6_P-loop"/>
</dbReference>